<name>A0A0B5DWR6_9RHOB</name>
<dbReference type="Gene3D" id="6.10.280.80">
    <property type="entry name" value="NCX, peripheral helical region"/>
    <property type="match status" value="1"/>
</dbReference>
<dbReference type="Gene3D" id="1.20.1420.30">
    <property type="entry name" value="NCX, central ion-binding region"/>
    <property type="match status" value="2"/>
</dbReference>
<dbReference type="STRING" id="1208324.P73_2779"/>
<feature type="transmembrane region" description="Helical" evidence="5">
    <location>
        <begin position="124"/>
        <end position="141"/>
    </location>
</feature>
<feature type="transmembrane region" description="Helical" evidence="5">
    <location>
        <begin position="98"/>
        <end position="117"/>
    </location>
</feature>
<keyword evidence="8" id="KW-1185">Reference proteome</keyword>
<evidence type="ECO:0000256" key="3">
    <source>
        <dbReference type="ARBA" id="ARBA00022989"/>
    </source>
</evidence>
<keyword evidence="3 5" id="KW-1133">Transmembrane helix</keyword>
<comment type="subcellular location">
    <subcellularLocation>
        <location evidence="1">Membrane</location>
        <topology evidence="1">Multi-pass membrane protein</topology>
    </subcellularLocation>
</comment>
<gene>
    <name evidence="7" type="ORF">P73_2779</name>
</gene>
<sequence>MGATFQIIGIVSTSARGVAIMIETWVPLLGGLILLVAGGELLVRGAVQAAERIGISPLVIGLTLVGFGTSMPELVTSVQAGLNGSPGIAYGNIVGSNIANILLIAGVSALICPIVVARSALRRDAIVMLAVAAGFAVLAWAVPMGRMAGAGLVVVLIGYIWFVIHQERGAADGGALHDKSLALAEVDPGLAPPHAVKRLAVPILIALAGLILVVAGGSFLVSGAVALARGFGVSETVIGLTIVAVGTSMPELITSVIAALKRHGDVAFGNVVGSNIYNILGIGGTTALIAPSQVPSEIAGFDAPVMVAVSLLLVLFAATGLRIGRREGAVLVTGYVAYLWMLWP</sequence>
<dbReference type="EMBL" id="CP004393">
    <property type="protein sequence ID" value="AJE47494.1"/>
    <property type="molecule type" value="Genomic_DNA"/>
</dbReference>
<dbReference type="PANTHER" id="PTHR10846">
    <property type="entry name" value="SODIUM/POTASSIUM/CALCIUM EXCHANGER"/>
    <property type="match status" value="1"/>
</dbReference>
<evidence type="ECO:0000256" key="4">
    <source>
        <dbReference type="ARBA" id="ARBA00023136"/>
    </source>
</evidence>
<evidence type="ECO:0000313" key="8">
    <source>
        <dbReference type="Proteomes" id="UP000031521"/>
    </source>
</evidence>
<dbReference type="Pfam" id="PF01699">
    <property type="entry name" value="Na_Ca_ex"/>
    <property type="match status" value="2"/>
</dbReference>
<dbReference type="KEGG" id="cid:P73_2779"/>
<evidence type="ECO:0000256" key="5">
    <source>
        <dbReference type="SAM" id="Phobius"/>
    </source>
</evidence>
<evidence type="ECO:0000313" key="7">
    <source>
        <dbReference type="EMBL" id="AJE47494.1"/>
    </source>
</evidence>
<keyword evidence="4 5" id="KW-0472">Membrane</keyword>
<feature type="transmembrane region" description="Helical" evidence="5">
    <location>
        <begin position="147"/>
        <end position="164"/>
    </location>
</feature>
<protein>
    <submittedName>
        <fullName evidence="7">K+-dependent Na+/Ca+ exchanger related-protein</fullName>
    </submittedName>
</protein>
<feature type="domain" description="Sodium/calcium exchanger membrane region" evidence="6">
    <location>
        <begin position="203"/>
        <end position="343"/>
    </location>
</feature>
<dbReference type="AlphaFoldDB" id="A0A0B5DWR6"/>
<evidence type="ECO:0000259" key="6">
    <source>
        <dbReference type="Pfam" id="PF01699"/>
    </source>
</evidence>
<feature type="transmembrane region" description="Helical" evidence="5">
    <location>
        <begin position="55"/>
        <end position="78"/>
    </location>
</feature>
<dbReference type="HOGENOM" id="CLU_007948_0_3_5"/>
<reference evidence="7 8" key="1">
    <citation type="journal article" date="2014" name="Int. J. Syst. Evol. Microbiol.">
        <title>Celeribacter indicus sp. nov., a polycyclic aromatic hydrocarbon-degrading bacterium from deep-sea sediment and reclassification of Huaishuia halophila as Celeribacter halophilus comb. nov.</title>
        <authorList>
            <person name="Lai Q."/>
            <person name="Cao J."/>
            <person name="Yuan J."/>
            <person name="Li F."/>
            <person name="Shao Z."/>
        </authorList>
    </citation>
    <scope>NUCLEOTIDE SEQUENCE [LARGE SCALE GENOMIC DNA]</scope>
    <source>
        <strain evidence="7">P73</strain>
    </source>
</reference>
<dbReference type="Proteomes" id="UP000031521">
    <property type="component" value="Chromosome"/>
</dbReference>
<feature type="transmembrane region" description="Helical" evidence="5">
    <location>
        <begin position="25"/>
        <end position="43"/>
    </location>
</feature>
<proteinExistence type="predicted"/>
<feature type="transmembrane region" description="Helical" evidence="5">
    <location>
        <begin position="328"/>
        <end position="343"/>
    </location>
</feature>
<organism evidence="7 8">
    <name type="scientific">Celeribacter indicus</name>
    <dbReference type="NCBI Taxonomy" id="1208324"/>
    <lineage>
        <taxon>Bacteria</taxon>
        <taxon>Pseudomonadati</taxon>
        <taxon>Pseudomonadota</taxon>
        <taxon>Alphaproteobacteria</taxon>
        <taxon>Rhodobacterales</taxon>
        <taxon>Roseobacteraceae</taxon>
        <taxon>Celeribacter</taxon>
    </lineage>
</organism>
<feature type="domain" description="Sodium/calcium exchanger membrane region" evidence="6">
    <location>
        <begin position="25"/>
        <end position="164"/>
    </location>
</feature>
<dbReference type="InterPro" id="IPR004837">
    <property type="entry name" value="NaCa_Exmemb"/>
</dbReference>
<feature type="transmembrane region" description="Helical" evidence="5">
    <location>
        <begin position="267"/>
        <end position="291"/>
    </location>
</feature>
<feature type="transmembrane region" description="Helical" evidence="5">
    <location>
        <begin position="303"/>
        <end position="321"/>
    </location>
</feature>
<feature type="transmembrane region" description="Helical" evidence="5">
    <location>
        <begin position="199"/>
        <end position="225"/>
    </location>
</feature>
<keyword evidence="2 5" id="KW-0812">Transmembrane</keyword>
<dbReference type="InterPro" id="IPR044880">
    <property type="entry name" value="NCX_ion-bd_dom_sf"/>
</dbReference>
<dbReference type="GO" id="GO:0006874">
    <property type="term" value="P:intracellular calcium ion homeostasis"/>
    <property type="evidence" value="ECO:0007669"/>
    <property type="project" value="TreeGrafter"/>
</dbReference>
<dbReference type="GO" id="GO:0005262">
    <property type="term" value="F:calcium channel activity"/>
    <property type="evidence" value="ECO:0007669"/>
    <property type="project" value="TreeGrafter"/>
</dbReference>
<dbReference type="GO" id="GO:0008273">
    <property type="term" value="F:calcium, potassium:sodium antiporter activity"/>
    <property type="evidence" value="ECO:0007669"/>
    <property type="project" value="TreeGrafter"/>
</dbReference>
<feature type="transmembrane region" description="Helical" evidence="5">
    <location>
        <begin position="237"/>
        <end position="260"/>
    </location>
</feature>
<dbReference type="PANTHER" id="PTHR10846:SF8">
    <property type="entry name" value="INNER MEMBRANE PROTEIN YRBG"/>
    <property type="match status" value="1"/>
</dbReference>
<dbReference type="InterPro" id="IPR004481">
    <property type="entry name" value="K/Na/Ca-exchanger"/>
</dbReference>
<accession>A0A0B5DWR6</accession>
<evidence type="ECO:0000256" key="2">
    <source>
        <dbReference type="ARBA" id="ARBA00022692"/>
    </source>
</evidence>
<evidence type="ECO:0000256" key="1">
    <source>
        <dbReference type="ARBA" id="ARBA00004141"/>
    </source>
</evidence>
<dbReference type="GO" id="GO:0005886">
    <property type="term" value="C:plasma membrane"/>
    <property type="evidence" value="ECO:0007669"/>
    <property type="project" value="TreeGrafter"/>
</dbReference>
<dbReference type="NCBIfam" id="TIGR00367">
    <property type="entry name" value="calcium/sodium antiporter"/>
    <property type="match status" value="1"/>
</dbReference>